<dbReference type="HOGENOM" id="CLU_760898_0_0_1"/>
<protein>
    <submittedName>
        <fullName evidence="1">Predicted protein</fullName>
    </submittedName>
</protein>
<dbReference type="KEGG" id="lbc:LACBIDRAFT_308655"/>
<dbReference type="GeneID" id="6071931"/>
<organism evidence="2">
    <name type="scientific">Laccaria bicolor (strain S238N-H82 / ATCC MYA-4686)</name>
    <name type="common">Bicoloured deceiver</name>
    <name type="synonym">Laccaria laccata var. bicolor</name>
    <dbReference type="NCBI Taxonomy" id="486041"/>
    <lineage>
        <taxon>Eukaryota</taxon>
        <taxon>Fungi</taxon>
        <taxon>Dikarya</taxon>
        <taxon>Basidiomycota</taxon>
        <taxon>Agaricomycotina</taxon>
        <taxon>Agaricomycetes</taxon>
        <taxon>Agaricomycetidae</taxon>
        <taxon>Agaricales</taxon>
        <taxon>Agaricineae</taxon>
        <taxon>Hydnangiaceae</taxon>
        <taxon>Laccaria</taxon>
    </lineage>
</organism>
<gene>
    <name evidence="1" type="ORF">LACBIDRAFT_308655</name>
</gene>
<name>B0CWW4_LACBS</name>
<dbReference type="EMBL" id="DS547093">
    <property type="protein sequence ID" value="EDR13575.1"/>
    <property type="molecule type" value="Genomic_DNA"/>
</dbReference>
<dbReference type="Proteomes" id="UP000001194">
    <property type="component" value="Unassembled WGS sequence"/>
</dbReference>
<dbReference type="RefSeq" id="XP_001876073.1">
    <property type="nucleotide sequence ID" value="XM_001876038.1"/>
</dbReference>
<dbReference type="InParanoid" id="B0CWW4"/>
<evidence type="ECO:0000313" key="2">
    <source>
        <dbReference type="Proteomes" id="UP000001194"/>
    </source>
</evidence>
<dbReference type="OrthoDB" id="2833246at2759"/>
<reference evidence="1 2" key="1">
    <citation type="journal article" date="2008" name="Nature">
        <title>The genome of Laccaria bicolor provides insights into mycorrhizal symbiosis.</title>
        <authorList>
            <person name="Martin F."/>
            <person name="Aerts A."/>
            <person name="Ahren D."/>
            <person name="Brun A."/>
            <person name="Danchin E.G.J."/>
            <person name="Duchaussoy F."/>
            <person name="Gibon J."/>
            <person name="Kohler A."/>
            <person name="Lindquist E."/>
            <person name="Pereda V."/>
            <person name="Salamov A."/>
            <person name="Shapiro H.J."/>
            <person name="Wuyts J."/>
            <person name="Blaudez D."/>
            <person name="Buee M."/>
            <person name="Brokstein P."/>
            <person name="Canbaeck B."/>
            <person name="Cohen D."/>
            <person name="Courty P.E."/>
            <person name="Coutinho P.M."/>
            <person name="Delaruelle C."/>
            <person name="Detter J.C."/>
            <person name="Deveau A."/>
            <person name="DiFazio S."/>
            <person name="Duplessis S."/>
            <person name="Fraissinet-Tachet L."/>
            <person name="Lucic E."/>
            <person name="Frey-Klett P."/>
            <person name="Fourrey C."/>
            <person name="Feussner I."/>
            <person name="Gay G."/>
            <person name="Grimwood J."/>
            <person name="Hoegger P.J."/>
            <person name="Jain P."/>
            <person name="Kilaru S."/>
            <person name="Labbe J."/>
            <person name="Lin Y.C."/>
            <person name="Legue V."/>
            <person name="Le Tacon F."/>
            <person name="Marmeisse R."/>
            <person name="Melayah D."/>
            <person name="Montanini B."/>
            <person name="Muratet M."/>
            <person name="Nehls U."/>
            <person name="Niculita-Hirzel H."/>
            <person name="Oudot-Le Secq M.P."/>
            <person name="Peter M."/>
            <person name="Quesneville H."/>
            <person name="Rajashekar B."/>
            <person name="Reich M."/>
            <person name="Rouhier N."/>
            <person name="Schmutz J."/>
            <person name="Yin T."/>
            <person name="Chalot M."/>
            <person name="Henrissat B."/>
            <person name="Kuees U."/>
            <person name="Lucas S."/>
            <person name="Van de Peer Y."/>
            <person name="Podila G.K."/>
            <person name="Polle A."/>
            <person name="Pukkila P.J."/>
            <person name="Richardson P.M."/>
            <person name="Rouze P."/>
            <person name="Sanders I.R."/>
            <person name="Stajich J.E."/>
            <person name="Tunlid A."/>
            <person name="Tuskan G."/>
            <person name="Grigoriev I.V."/>
        </authorList>
    </citation>
    <scope>NUCLEOTIDE SEQUENCE [LARGE SCALE GENOMIC DNA]</scope>
    <source>
        <strain evidence="2">S238N-H82 / ATCC MYA-4686</strain>
    </source>
</reference>
<sequence>MDAFAFEVLEDAKSWNWPIVKRIEQSGNQGKAIVPNLLSCLIKESQALGGTVLEEFWETVGKCNDKLQDNIKNVTSVPPGQASAILFAGVNKKDINLDPLFDMAAEYLTHLAVFCAQKDSKHGPARHAQSVISYRWRRTNCALWLTRRVFVMRKQEALTRLAFERDGTRCVMTGAKFHETLTDVNDFHPNLAHIIPSSIHGKPDTMKCLAMFAGGSASDSDLKHMNGVGNVANFQSDAHWQYDELRWGIEAREEGGNVKYIYRRVPYCSDVGPVGIDLRDGDEIQFGGGTKGERLGRGPLPLLCNIRLAMARALHMSGAAEVVMQLKVDSDDSDTPHAYVASDYFLDILDAKLLLQSIHV</sequence>
<proteinExistence type="predicted"/>
<evidence type="ECO:0000313" key="1">
    <source>
        <dbReference type="EMBL" id="EDR13575.1"/>
    </source>
</evidence>
<dbReference type="AlphaFoldDB" id="B0CWW4"/>
<accession>B0CWW4</accession>
<keyword evidence="2" id="KW-1185">Reference proteome</keyword>